<dbReference type="EC" id="6.1.1.4" evidence="2"/>
<dbReference type="Pfam" id="PF09334">
    <property type="entry name" value="tRNA-synt_1g"/>
    <property type="match status" value="1"/>
</dbReference>
<dbReference type="EMBL" id="VTPC01091052">
    <property type="protein sequence ID" value="KAF2879955.1"/>
    <property type="molecule type" value="Genomic_DNA"/>
</dbReference>
<dbReference type="NCBIfam" id="TIGR00395">
    <property type="entry name" value="leuS_arch"/>
    <property type="match status" value="1"/>
</dbReference>
<organism evidence="16 17">
    <name type="scientific">Ignelater luminosus</name>
    <name type="common">Cucubano</name>
    <name type="synonym">Pyrophorus luminosus</name>
    <dbReference type="NCBI Taxonomy" id="2038154"/>
    <lineage>
        <taxon>Eukaryota</taxon>
        <taxon>Metazoa</taxon>
        <taxon>Ecdysozoa</taxon>
        <taxon>Arthropoda</taxon>
        <taxon>Hexapoda</taxon>
        <taxon>Insecta</taxon>
        <taxon>Pterygota</taxon>
        <taxon>Neoptera</taxon>
        <taxon>Endopterygota</taxon>
        <taxon>Coleoptera</taxon>
        <taxon>Polyphaga</taxon>
        <taxon>Elateriformia</taxon>
        <taxon>Elateroidea</taxon>
        <taxon>Elateridae</taxon>
        <taxon>Agrypninae</taxon>
        <taxon>Pyrophorini</taxon>
        <taxon>Ignelater</taxon>
    </lineage>
</organism>
<keyword evidence="6 10" id="KW-0648">Protein biosynthesis</keyword>
<evidence type="ECO:0000256" key="9">
    <source>
        <dbReference type="ARBA" id="ARBA00047469"/>
    </source>
</evidence>
<comment type="caution">
    <text evidence="16">The sequence shown here is derived from an EMBL/GenBank/DDBJ whole genome shotgun (WGS) entry which is preliminary data.</text>
</comment>
<evidence type="ECO:0000259" key="15">
    <source>
        <dbReference type="Pfam" id="PF24810"/>
    </source>
</evidence>
<dbReference type="Gene3D" id="1.10.730.10">
    <property type="entry name" value="Isoleucyl-tRNA Synthetase, Domain 1"/>
    <property type="match status" value="1"/>
</dbReference>
<evidence type="ECO:0000256" key="7">
    <source>
        <dbReference type="ARBA" id="ARBA00023146"/>
    </source>
</evidence>
<evidence type="ECO:0000259" key="13">
    <source>
        <dbReference type="Pfam" id="PF09334"/>
    </source>
</evidence>
<dbReference type="Pfam" id="PF00133">
    <property type="entry name" value="tRNA-synt_1"/>
    <property type="match status" value="1"/>
</dbReference>
<evidence type="ECO:0000313" key="16">
    <source>
        <dbReference type="EMBL" id="KAF2879955.1"/>
    </source>
</evidence>
<dbReference type="SUPFAM" id="SSF50677">
    <property type="entry name" value="ValRS/IleRS/LeuRS editing domain"/>
    <property type="match status" value="1"/>
</dbReference>
<evidence type="ECO:0000256" key="3">
    <source>
        <dbReference type="ARBA" id="ARBA00022598"/>
    </source>
</evidence>
<keyword evidence="17" id="KW-1185">Reference proteome</keyword>
<keyword evidence="7 10" id="KW-0030">Aminoacyl-tRNA synthetase</keyword>
<dbReference type="SUPFAM" id="SSF52374">
    <property type="entry name" value="Nucleotidylyl transferase"/>
    <property type="match status" value="1"/>
</dbReference>
<dbReference type="Gene3D" id="3.90.740.10">
    <property type="entry name" value="Valyl/Leucyl/Isoleucyl-tRNA synthetase, editing domain"/>
    <property type="match status" value="1"/>
</dbReference>
<proteinExistence type="inferred from homology"/>
<dbReference type="PROSITE" id="PS00178">
    <property type="entry name" value="AA_TRNA_LIGASE_I"/>
    <property type="match status" value="1"/>
</dbReference>
<reference evidence="16" key="1">
    <citation type="submission" date="2019-08" db="EMBL/GenBank/DDBJ databases">
        <title>The genome of the North American firefly Photinus pyralis.</title>
        <authorList>
            <consortium name="Photinus pyralis genome working group"/>
            <person name="Fallon T.R."/>
            <person name="Sander Lower S.E."/>
            <person name="Weng J.-K."/>
        </authorList>
    </citation>
    <scope>NUCLEOTIDE SEQUENCE</scope>
    <source>
        <strain evidence="16">TRF0915ILg1</strain>
        <tissue evidence="16">Whole body</tissue>
    </source>
</reference>
<feature type="domain" description="Leucine--tRNA ligase RagD-binding" evidence="15">
    <location>
        <begin position="944"/>
        <end position="1015"/>
    </location>
</feature>
<dbReference type="PANTHER" id="PTHR45794">
    <property type="entry name" value="LEUCYL-TRNA SYNTHETASE"/>
    <property type="match status" value="1"/>
</dbReference>
<dbReference type="SUPFAM" id="SSF47323">
    <property type="entry name" value="Anticodon-binding domain of a subclass of class I aminoacyl-tRNA synthetases"/>
    <property type="match status" value="1"/>
</dbReference>
<dbReference type="InterPro" id="IPR054509">
    <property type="entry name" value="LARS1_ULD"/>
</dbReference>
<dbReference type="InterPro" id="IPR001412">
    <property type="entry name" value="aa-tRNA-synth_I_CS"/>
</dbReference>
<feature type="domain" description="Methionyl/Valyl/Leucyl/Isoleucyl-tRNA synthetase anticodon-binding" evidence="12">
    <location>
        <begin position="795"/>
        <end position="912"/>
    </location>
</feature>
<dbReference type="InterPro" id="IPR009008">
    <property type="entry name" value="Val/Leu/Ile-tRNA-synth_edit"/>
</dbReference>
<feature type="domain" description="Leucine--tRNA ligase ubiquitin-like" evidence="14">
    <location>
        <begin position="1068"/>
        <end position="1178"/>
    </location>
</feature>
<dbReference type="NCBIfam" id="NF008957">
    <property type="entry name" value="PRK12300.1"/>
    <property type="match status" value="1"/>
</dbReference>
<dbReference type="GO" id="GO:0005524">
    <property type="term" value="F:ATP binding"/>
    <property type="evidence" value="ECO:0007669"/>
    <property type="project" value="UniProtKB-KW"/>
</dbReference>
<keyword evidence="4 10" id="KW-0547">Nucleotide-binding</keyword>
<dbReference type="InterPro" id="IPR055416">
    <property type="entry name" value="RBD_LARS1"/>
</dbReference>
<evidence type="ECO:0000259" key="11">
    <source>
        <dbReference type="Pfam" id="PF00133"/>
    </source>
</evidence>
<sequence>MASLERKGTFKVEYLQKIEQEVQERWKNEKVFELDAPKEPKKSPDEKFMCTFPYPYMNGRLHLGHTFTISKCEFAVRYHRMKGKYALFPFGLHCTGMPIKACADKLKREIEDFGYPPEFPEEDDAPQIVEKEDVVPKDKAKGKKSKAVAKTASTKYQWQIMQSLGMKDDEIAKFADANYWLDYFPPLAVKDLQSIGLHVDWRRTFITTDVNLFYDSFVRWQFLRLKDRNKIQFGKRYTIYSPKDGQPCMDHDRASGEGVGPQEYTLIKMKVLQPYPSKLSKLGNKLIYLVAATLRPETMYGQTNCWVRPDMKYVAIALKSGDIFVCTERAARNISYQGFTEVEGKFNVVVELTGQDLLGVALTAPLTSYEKIYALPMLTIKEDKGTGVVTSVPSDSPDDYAALVDLKKKQPFREKYGITDEMVLPYEPVPIIEVPELGNLSAVTAYNKLKIQSQNDKDKLIEAKELVYLKGFYDGIMLVGEYKGKKIQDVKKSLQKYLLDRNEAVVYYEPEKSVMSRSADECVVALCDQWYLDYGDETWKKQAGIALKSINTFSDEVMKNFIACLNWLHEHACSRKYGLGSKLPWDEQWLIESLSDSTIYMAYYAVAHLLQGNTFRGDKPNALGIKAEQMTPEVWDYIFFKNAPHPSNCKIKKESLDLMKREFEFWYPVDLRASGKDLIQNHLTYFIYNHCAMWPGDESKWPKAIRANGHLLLNSAKMSKSEGNFLTLTEAVEKFSADGMRLCLADAGDTVEDANFVENVADAGILRLYTFIEWVKEILATKTSLRSGPADTFHDKVFKSEINLKIKETDDFYNKMLFKEALRTGFFELQATRDKYRELTAMEGMHADLIIHFIEIQALLLSPICPHVSEHVWALLGKKTCIVKELWPKVDIIDEVLIKSSEYLMEVAHSFRVYLKNYMQGIKPTKNNPNPAAVEKPNMATIWVAKTFPPWQSCILTVMKNFCDKQGSLPENKVLSSELAKKPELQKYMKRVMPFVQATKEKLEKLGPQALALTLVFNELEVLKQNSVYLTNTLDLEELNIRYTDEEGAPERTKDCCPGQPQIHFGTRSGVSIEFVNPIPHSGLFSHHLIVSAGDTHEKIIARLGKEIKSLKDLKGVQLWRYEDPILGDRKMVPFNKPLQDKVLIPQDSIFEVNGGNKVTVVTKQGSFELGRTVVYIVLSEN</sequence>
<dbReference type="InterPro" id="IPR004493">
    <property type="entry name" value="Leu-tRNA-synth_Ia_arc/euk"/>
</dbReference>
<dbReference type="InterPro" id="IPR014729">
    <property type="entry name" value="Rossmann-like_a/b/a_fold"/>
</dbReference>
<evidence type="ECO:0000256" key="8">
    <source>
        <dbReference type="ARBA" id="ARBA00030520"/>
    </source>
</evidence>
<evidence type="ECO:0000256" key="2">
    <source>
        <dbReference type="ARBA" id="ARBA00013164"/>
    </source>
</evidence>
<dbReference type="Pfam" id="PF24810">
    <property type="entry name" value="RBD_LARS1"/>
    <property type="match status" value="1"/>
</dbReference>
<feature type="domain" description="Aminoacyl-tRNA synthetase class Ia" evidence="11">
    <location>
        <begin position="22"/>
        <end position="105"/>
    </location>
</feature>
<dbReference type="FunFam" id="3.90.740.10:FF:000001">
    <property type="entry name" value="Leucine--tRNA ligase, cytoplasmic"/>
    <property type="match status" value="1"/>
</dbReference>
<dbReference type="InterPro" id="IPR013155">
    <property type="entry name" value="M/V/L/I-tRNA-synth_anticd-bd"/>
</dbReference>
<dbReference type="FunFam" id="3.40.50.620:FF:000326">
    <property type="entry name" value="Leucine--tRNA ligase, cytoplasmic"/>
    <property type="match status" value="1"/>
</dbReference>
<dbReference type="AlphaFoldDB" id="A0A8K0CA65"/>
<dbReference type="Gene3D" id="3.40.50.620">
    <property type="entry name" value="HUPs"/>
    <property type="match status" value="1"/>
</dbReference>
<dbReference type="InterPro" id="IPR009080">
    <property type="entry name" value="tRNAsynth_Ia_anticodon-bd"/>
</dbReference>
<protein>
    <recommendedName>
        <fullName evidence="2">leucine--tRNA ligase</fullName>
        <ecNumber evidence="2">6.1.1.4</ecNumber>
    </recommendedName>
    <alternativeName>
        <fullName evidence="8">Leucyl-tRNA synthetase</fullName>
    </alternativeName>
</protein>
<dbReference type="GO" id="GO:0002161">
    <property type="term" value="F:aminoacyl-tRNA deacylase activity"/>
    <property type="evidence" value="ECO:0007669"/>
    <property type="project" value="InterPro"/>
</dbReference>
<dbReference type="InterPro" id="IPR002300">
    <property type="entry name" value="aa-tRNA-synth_Ia"/>
</dbReference>
<evidence type="ECO:0000313" key="17">
    <source>
        <dbReference type="Proteomes" id="UP000801492"/>
    </source>
</evidence>
<name>A0A8K0CA65_IGNLU</name>
<dbReference type="FunFam" id="1.10.730.10:FF:000020">
    <property type="entry name" value="Leucine--tRNA ligase cytoplasmic"/>
    <property type="match status" value="1"/>
</dbReference>
<dbReference type="OrthoDB" id="10249672at2759"/>
<dbReference type="PANTHER" id="PTHR45794:SF1">
    <property type="entry name" value="LEUCINE--TRNA LIGASE, CYTOPLASMIC"/>
    <property type="match status" value="1"/>
</dbReference>
<dbReference type="Pfam" id="PF08264">
    <property type="entry name" value="Anticodon_1"/>
    <property type="match status" value="1"/>
</dbReference>
<accession>A0A8K0CA65</accession>
<comment type="catalytic activity">
    <reaction evidence="9">
        <text>tRNA(Leu) + L-leucine + ATP = L-leucyl-tRNA(Leu) + AMP + diphosphate</text>
        <dbReference type="Rhea" id="RHEA:11688"/>
        <dbReference type="Rhea" id="RHEA-COMP:9613"/>
        <dbReference type="Rhea" id="RHEA-COMP:9622"/>
        <dbReference type="ChEBI" id="CHEBI:30616"/>
        <dbReference type="ChEBI" id="CHEBI:33019"/>
        <dbReference type="ChEBI" id="CHEBI:57427"/>
        <dbReference type="ChEBI" id="CHEBI:78442"/>
        <dbReference type="ChEBI" id="CHEBI:78494"/>
        <dbReference type="ChEBI" id="CHEBI:456215"/>
        <dbReference type="EC" id="6.1.1.4"/>
    </reaction>
</comment>
<dbReference type="Pfam" id="PF22947">
    <property type="entry name" value="ULD_3"/>
    <property type="match status" value="1"/>
</dbReference>
<dbReference type="GO" id="GO:0006429">
    <property type="term" value="P:leucyl-tRNA aminoacylation"/>
    <property type="evidence" value="ECO:0007669"/>
    <property type="project" value="InterPro"/>
</dbReference>
<evidence type="ECO:0000259" key="14">
    <source>
        <dbReference type="Pfam" id="PF22947"/>
    </source>
</evidence>
<evidence type="ECO:0000256" key="6">
    <source>
        <dbReference type="ARBA" id="ARBA00022917"/>
    </source>
</evidence>
<evidence type="ECO:0000256" key="10">
    <source>
        <dbReference type="RuleBase" id="RU363035"/>
    </source>
</evidence>
<evidence type="ECO:0000259" key="12">
    <source>
        <dbReference type="Pfam" id="PF08264"/>
    </source>
</evidence>
<gene>
    <name evidence="16" type="ORF">ILUMI_26217</name>
</gene>
<feature type="domain" description="Methionyl/Leucyl tRNA synthetase" evidence="13">
    <location>
        <begin position="674"/>
        <end position="758"/>
    </location>
</feature>
<keyword evidence="5 10" id="KW-0067">ATP-binding</keyword>
<keyword evidence="3 10" id="KW-0436">Ligase</keyword>
<dbReference type="GO" id="GO:0004823">
    <property type="term" value="F:leucine-tRNA ligase activity"/>
    <property type="evidence" value="ECO:0007669"/>
    <property type="project" value="UniProtKB-EC"/>
</dbReference>
<dbReference type="CDD" id="cd07959">
    <property type="entry name" value="Anticodon_Ia_Leu_AEc"/>
    <property type="match status" value="1"/>
</dbReference>
<dbReference type="InterPro" id="IPR015413">
    <property type="entry name" value="Methionyl/Leucyl_tRNA_Synth"/>
</dbReference>
<evidence type="ECO:0000256" key="5">
    <source>
        <dbReference type="ARBA" id="ARBA00022840"/>
    </source>
</evidence>
<dbReference type="Proteomes" id="UP000801492">
    <property type="component" value="Unassembled WGS sequence"/>
</dbReference>
<evidence type="ECO:0000256" key="1">
    <source>
        <dbReference type="ARBA" id="ARBA00005594"/>
    </source>
</evidence>
<comment type="similarity">
    <text evidence="1 10">Belongs to the class-I aminoacyl-tRNA synthetase family.</text>
</comment>
<evidence type="ECO:0000256" key="4">
    <source>
        <dbReference type="ARBA" id="ARBA00022741"/>
    </source>
</evidence>